<reference evidence="1 2" key="1">
    <citation type="submission" date="2015-01" db="EMBL/GenBank/DDBJ databases">
        <title>Evolution of Trichinella species and genotypes.</title>
        <authorList>
            <person name="Korhonen P.K."/>
            <person name="Edoardo P."/>
            <person name="Giuseppe L.R."/>
            <person name="Gasser R.B."/>
        </authorList>
    </citation>
    <scope>NUCLEOTIDE SEQUENCE [LARGE SCALE GENOMIC DNA]</scope>
    <source>
        <strain evidence="1">ISS3</strain>
    </source>
</reference>
<dbReference type="AlphaFoldDB" id="A0A0V1BJS3"/>
<evidence type="ECO:0000313" key="1">
    <source>
        <dbReference type="EMBL" id="KRY37445.1"/>
    </source>
</evidence>
<dbReference type="Proteomes" id="UP000054776">
    <property type="component" value="Unassembled WGS sequence"/>
</dbReference>
<name>A0A0V1BJS3_TRISP</name>
<accession>A0A0V1BJS3</accession>
<dbReference type="EMBL" id="JYDH01000033">
    <property type="protein sequence ID" value="KRY37445.1"/>
    <property type="molecule type" value="Genomic_DNA"/>
</dbReference>
<protein>
    <submittedName>
        <fullName evidence="1">Uncharacterized protein</fullName>
    </submittedName>
</protein>
<keyword evidence="2" id="KW-1185">Reference proteome</keyword>
<organism evidence="1 2">
    <name type="scientific">Trichinella spiralis</name>
    <name type="common">Trichina worm</name>
    <dbReference type="NCBI Taxonomy" id="6334"/>
    <lineage>
        <taxon>Eukaryota</taxon>
        <taxon>Metazoa</taxon>
        <taxon>Ecdysozoa</taxon>
        <taxon>Nematoda</taxon>
        <taxon>Enoplea</taxon>
        <taxon>Dorylaimia</taxon>
        <taxon>Trichinellida</taxon>
        <taxon>Trichinellidae</taxon>
        <taxon>Trichinella</taxon>
    </lineage>
</organism>
<comment type="caution">
    <text evidence="1">The sequence shown here is derived from an EMBL/GenBank/DDBJ whole genome shotgun (WGS) entry which is preliminary data.</text>
</comment>
<proteinExistence type="predicted"/>
<gene>
    <name evidence="1" type="ORF">T01_10384</name>
</gene>
<evidence type="ECO:0000313" key="2">
    <source>
        <dbReference type="Proteomes" id="UP000054776"/>
    </source>
</evidence>
<dbReference type="OrthoDB" id="5919082at2759"/>
<dbReference type="InParanoid" id="A0A0V1BJS3"/>
<sequence>MAIFDFLSKSKHFQMLVLSLYFVSKAVAKHALPIHSLFAPFLFERRILRSRDELKRCTEKQTEICAQTECKAEDAIMTDLLLEGESDITDHPDFLLYATCMQRCCARLNGAQVAPLKEEEKRRGPSKLPFQSIFEVADQKTVERCDETMCKSYRKKYENLVALTSSYKKLRSSQELKDYKQCIERCDAKLNGLQILRWDIRSKYVFFSLNTVFFTAGDSLDAINDKLKRCTEKQTEICAQTECKAEDAAMTDLLLEGESDIFDHSDFTSYATCMHRCCARLNGAAVPPLKEGEKRRGPSKLPFQSIFEVADQKTVERCDETMCKSHRQKYENLVARTSSYKKLRSSQELKDYKECIERCDAKLNG</sequence>